<gene>
    <name evidence="1" type="ORF">A3L25_026760</name>
</gene>
<dbReference type="RefSeq" id="WP_155737813.1">
    <property type="nucleotide sequence ID" value="NZ_CP050951.1"/>
</dbReference>
<sequence>MSINKEKLVAFQGIKQKLLDMLEAAQESVRDSQSEANSHIGAMQSRYDTFKEEAQYLATAQKIRSIKLEGSIKECEWLMERLSTDTVVFNKVEAGALVVIGDECKPALERSFLIVPDCAGEWVSIGGKQALCVTPDAPVIKSFIGLEQGDYSDDFVGDSSLEGAYVKSVR</sequence>
<accession>A0AAP9N511</accession>
<dbReference type="AlphaFoldDB" id="A0AAP9N511"/>
<dbReference type="EMBL" id="CP050951">
    <property type="protein sequence ID" value="QJQ12833.1"/>
    <property type="molecule type" value="Genomic_DNA"/>
</dbReference>
<protein>
    <submittedName>
        <fullName evidence="1">Uncharacterized protein</fullName>
    </submittedName>
</protein>
<dbReference type="Proteomes" id="UP000076857">
    <property type="component" value="Chromosome"/>
</dbReference>
<reference evidence="1 2" key="2">
    <citation type="submission" date="2020-04" db="EMBL/GenBank/DDBJ databases">
        <title>Complete genome sequence of Pseudomonas putida strain JQ581.</title>
        <authorList>
            <person name="Mu Y."/>
        </authorList>
    </citation>
    <scope>NUCLEOTIDE SEQUENCE [LARGE SCALE GENOMIC DNA]</scope>
    <source>
        <strain evidence="1 2">JQ581</strain>
    </source>
</reference>
<evidence type="ECO:0000313" key="1">
    <source>
        <dbReference type="EMBL" id="QJQ12833.1"/>
    </source>
</evidence>
<reference evidence="1 2" key="1">
    <citation type="submission" date="2016-04" db="EMBL/GenBank/DDBJ databases">
        <authorList>
            <person name="Qiu J."/>
        </authorList>
    </citation>
    <scope>NUCLEOTIDE SEQUENCE [LARGE SCALE GENOMIC DNA]</scope>
    <source>
        <strain evidence="1 2">JQ581</strain>
    </source>
</reference>
<name>A0AAP9N511_PSEPU</name>
<evidence type="ECO:0000313" key="2">
    <source>
        <dbReference type="Proteomes" id="UP000076857"/>
    </source>
</evidence>
<proteinExistence type="predicted"/>
<organism evidence="1 2">
    <name type="scientific">Pseudomonas putida</name>
    <name type="common">Arthrobacter siderocapsulatus</name>
    <dbReference type="NCBI Taxonomy" id="303"/>
    <lineage>
        <taxon>Bacteria</taxon>
        <taxon>Pseudomonadati</taxon>
        <taxon>Pseudomonadota</taxon>
        <taxon>Gammaproteobacteria</taxon>
        <taxon>Pseudomonadales</taxon>
        <taxon>Pseudomonadaceae</taxon>
        <taxon>Pseudomonas</taxon>
    </lineage>
</organism>